<name>A0A2G3PLJ2_WILMA</name>
<dbReference type="EMBL" id="PEBD01000008">
    <property type="protein sequence ID" value="PHV66603.1"/>
    <property type="molecule type" value="Genomic_DNA"/>
</dbReference>
<evidence type="ECO:0000313" key="3">
    <source>
        <dbReference type="Proteomes" id="UP000225108"/>
    </source>
</evidence>
<feature type="chain" id="PRO_5038612286" evidence="1">
    <location>
        <begin position="20"/>
        <end position="166"/>
    </location>
</feature>
<organism evidence="2 3">
    <name type="scientific">Williamsia marianensis</name>
    <dbReference type="NCBI Taxonomy" id="85044"/>
    <lineage>
        <taxon>Bacteria</taxon>
        <taxon>Bacillati</taxon>
        <taxon>Actinomycetota</taxon>
        <taxon>Actinomycetes</taxon>
        <taxon>Mycobacteriales</taxon>
        <taxon>Nocardiaceae</taxon>
        <taxon>Williamsia</taxon>
    </lineage>
</organism>
<evidence type="ECO:0000313" key="2">
    <source>
        <dbReference type="EMBL" id="PHV66603.1"/>
    </source>
</evidence>
<feature type="signal peptide" evidence="1">
    <location>
        <begin position="1"/>
        <end position="19"/>
    </location>
</feature>
<protein>
    <submittedName>
        <fullName evidence="2">Uncharacterized protein</fullName>
    </submittedName>
</protein>
<sequence length="166" mass="16182">MRFVKKCVAAAGAAMTALAISVGTTPAAGAAPIGPTLTAAPVTVYQIPAIGLQISGLLTGGPLLASIQASAQAPGLTTFSAPASPVTCSTTAAGALVRIDYINLSTGVRGSSTVKPCRYFLDPAPTHQTVNTGSGPVAFTVSLKGSSAYPNAGQPSLPGGGGFIAP</sequence>
<dbReference type="Proteomes" id="UP000225108">
    <property type="component" value="Unassembled WGS sequence"/>
</dbReference>
<reference evidence="2 3" key="1">
    <citation type="submission" date="2017-10" db="EMBL/GenBank/DDBJ databases">
        <title>The draft genome sequence of Williamsia sp. BULT 1.1 isolated from the semi-arid grassland soils from South Africa.</title>
        <authorList>
            <person name="Kabwe M.H."/>
            <person name="Govender N."/>
            <person name="Mutseka Lunga P."/>
            <person name="Vikram S."/>
            <person name="Makhalanyane T.P."/>
        </authorList>
    </citation>
    <scope>NUCLEOTIDE SEQUENCE [LARGE SCALE GENOMIC DNA]</scope>
    <source>
        <strain evidence="2 3">BULT 1.1</strain>
    </source>
</reference>
<proteinExistence type="predicted"/>
<keyword evidence="1" id="KW-0732">Signal</keyword>
<dbReference type="AlphaFoldDB" id="A0A2G3PLJ2"/>
<gene>
    <name evidence="2" type="ORF">CSW57_09870</name>
</gene>
<dbReference type="RefSeq" id="WP_099382638.1">
    <property type="nucleotide sequence ID" value="NZ_PEBD01000008.1"/>
</dbReference>
<comment type="caution">
    <text evidence="2">The sequence shown here is derived from an EMBL/GenBank/DDBJ whole genome shotgun (WGS) entry which is preliminary data.</text>
</comment>
<accession>A0A2G3PLJ2</accession>
<evidence type="ECO:0000256" key="1">
    <source>
        <dbReference type="SAM" id="SignalP"/>
    </source>
</evidence>